<feature type="transmembrane region" description="Helical" evidence="1">
    <location>
        <begin position="67"/>
        <end position="86"/>
    </location>
</feature>
<evidence type="ECO:0000256" key="1">
    <source>
        <dbReference type="SAM" id="Phobius"/>
    </source>
</evidence>
<dbReference type="AlphaFoldDB" id="A0A2H0KLQ2"/>
<proteinExistence type="predicted"/>
<comment type="caution">
    <text evidence="2">The sequence shown here is derived from an EMBL/GenBank/DDBJ whole genome shotgun (WGS) entry which is preliminary data.</text>
</comment>
<keyword evidence="1" id="KW-0812">Transmembrane</keyword>
<sequence>MPKKTKKEKLLAVYRKRLHLLEQASQQPLTKMPEPTPSLTSETVSKTTVNEQVVAPRYFFTDLRKSLILVVIIIALEIGLYFAKLIK</sequence>
<accession>A0A2H0KLQ2</accession>
<evidence type="ECO:0000313" key="2">
    <source>
        <dbReference type="EMBL" id="PIQ72169.1"/>
    </source>
</evidence>
<gene>
    <name evidence="2" type="ORF">COV86_04425</name>
</gene>
<name>A0A2H0KLQ2_9BACT</name>
<dbReference type="Proteomes" id="UP000229570">
    <property type="component" value="Unassembled WGS sequence"/>
</dbReference>
<organism evidence="2 3">
    <name type="scientific">Candidatus Roizmanbacteria bacterium CG11_big_fil_rev_8_21_14_0_20_35_14</name>
    <dbReference type="NCBI Taxonomy" id="1974855"/>
    <lineage>
        <taxon>Bacteria</taxon>
        <taxon>Candidatus Roizmaniibacteriota</taxon>
    </lineage>
</organism>
<dbReference type="EMBL" id="PCVL01000068">
    <property type="protein sequence ID" value="PIQ72169.1"/>
    <property type="molecule type" value="Genomic_DNA"/>
</dbReference>
<protein>
    <submittedName>
        <fullName evidence="2">Uncharacterized protein</fullName>
    </submittedName>
</protein>
<keyword evidence="1" id="KW-0472">Membrane</keyword>
<reference evidence="2 3" key="1">
    <citation type="submission" date="2017-09" db="EMBL/GenBank/DDBJ databases">
        <title>Depth-based differentiation of microbial function through sediment-hosted aquifers and enrichment of novel symbionts in the deep terrestrial subsurface.</title>
        <authorList>
            <person name="Probst A.J."/>
            <person name="Ladd B."/>
            <person name="Jarett J.K."/>
            <person name="Geller-Mcgrath D.E."/>
            <person name="Sieber C.M."/>
            <person name="Emerson J.B."/>
            <person name="Anantharaman K."/>
            <person name="Thomas B.C."/>
            <person name="Malmstrom R."/>
            <person name="Stieglmeier M."/>
            <person name="Klingl A."/>
            <person name="Woyke T."/>
            <person name="Ryan C.M."/>
            <person name="Banfield J.F."/>
        </authorList>
    </citation>
    <scope>NUCLEOTIDE SEQUENCE [LARGE SCALE GENOMIC DNA]</scope>
    <source>
        <strain evidence="2">CG11_big_fil_rev_8_21_14_0_20_35_14</strain>
    </source>
</reference>
<evidence type="ECO:0000313" key="3">
    <source>
        <dbReference type="Proteomes" id="UP000229570"/>
    </source>
</evidence>
<keyword evidence="1" id="KW-1133">Transmembrane helix</keyword>